<dbReference type="PANTHER" id="PTHR44688:SF16">
    <property type="entry name" value="DNA-BINDING TRANSCRIPTIONAL ACTIVATOR DEVR_DOSR"/>
    <property type="match status" value="1"/>
</dbReference>
<evidence type="ECO:0000313" key="6">
    <source>
        <dbReference type="Proteomes" id="UP000000292"/>
    </source>
</evidence>
<accession>F8IJ06</accession>
<dbReference type="InterPro" id="IPR036388">
    <property type="entry name" value="WH-like_DNA-bd_sf"/>
</dbReference>
<dbReference type="eggNOG" id="COG2197">
    <property type="taxonomic scope" value="Bacteria"/>
</dbReference>
<dbReference type="Gene3D" id="3.30.450.40">
    <property type="match status" value="1"/>
</dbReference>
<dbReference type="SUPFAM" id="SSF46894">
    <property type="entry name" value="C-terminal effector domain of the bipartite response regulators"/>
    <property type="match status" value="1"/>
</dbReference>
<dbReference type="STRING" id="1048834.TC41_0179"/>
<dbReference type="PANTHER" id="PTHR44688">
    <property type="entry name" value="DNA-BINDING TRANSCRIPTIONAL ACTIVATOR DEVR_DOSR"/>
    <property type="match status" value="1"/>
</dbReference>
<dbReference type="RefSeq" id="WP_014463071.1">
    <property type="nucleotide sequence ID" value="NC_017167.1"/>
</dbReference>
<dbReference type="SUPFAM" id="SSF55781">
    <property type="entry name" value="GAF domain-like"/>
    <property type="match status" value="1"/>
</dbReference>
<evidence type="ECO:0000259" key="4">
    <source>
        <dbReference type="PROSITE" id="PS50043"/>
    </source>
</evidence>
<dbReference type="Pfam" id="PF00196">
    <property type="entry name" value="GerE"/>
    <property type="match status" value="1"/>
</dbReference>
<dbReference type="PATRIC" id="fig|1048834.4.peg.165"/>
<sequence>MYDESSVAASAVRRIASEKTLQSVLQTLQAQEAECRMNWSLRMARLEIPEVTQPVLTHLFQFLLRNIESALTDEQALVRAFQAEVMRAQPSVMASDVLVVVGFLEELMISMAWRMVEPAQIESLVRFAHRLCFDLAREALSEGYFPAKLAARTQYMCDAPLVNWLNVLSAECDWKWFALARTRPQVNVEESALYVPETRMWTAEAPHPERTEQVRKALADGSPFVAAVGDNLYAVAEARHDPLTIRRFRQTAQWIQNALQLSIYVRGGHGSGRAELLEVLLEFDDVLASAGDMNELLTCVVEHVCRRGGFKRSALFLYNPITQTVEGVHGYNVNVEEIMRIRQTDRDIPSLTQFVQIAKPVFLKDVGNILPQSYVNKFHLSSLLVCPVIDHRRMLGIMLLDHGGRPFTPDNATIRMVEAMLARAGRMIVMQMYRQAGAAPITPLTTLTKREREILQLIADGVDTKEIGRALHISDYTVTEHVSSILRKLGAKNRTEAVAKAMRERIIH</sequence>
<proteinExistence type="predicted"/>
<organism evidence="5 6">
    <name type="scientific">Alicyclobacillus acidocaldarius (strain Tc-4-1)</name>
    <name type="common">Bacillus acidocaldarius</name>
    <dbReference type="NCBI Taxonomy" id="1048834"/>
    <lineage>
        <taxon>Bacteria</taxon>
        <taxon>Bacillati</taxon>
        <taxon>Bacillota</taxon>
        <taxon>Bacilli</taxon>
        <taxon>Bacillales</taxon>
        <taxon>Alicyclobacillaceae</taxon>
        <taxon>Alicyclobacillus</taxon>
    </lineage>
</organism>
<dbReference type="SMART" id="SM00421">
    <property type="entry name" value="HTH_LUXR"/>
    <property type="match status" value="1"/>
</dbReference>
<dbReference type="Pfam" id="PF01590">
    <property type="entry name" value="GAF"/>
    <property type="match status" value="1"/>
</dbReference>
<dbReference type="InterPro" id="IPR003018">
    <property type="entry name" value="GAF"/>
</dbReference>
<reference evidence="5 6" key="1">
    <citation type="journal article" date="2011" name="J. Bacteriol.">
        <title>Complete Genome Sequence of Alicyclobacillus acidocaldarius Strain Tc-4-1.</title>
        <authorList>
            <person name="Chen Y."/>
            <person name="He Y."/>
            <person name="Zhang B."/>
            <person name="Yang J."/>
            <person name="Li W."/>
            <person name="Dong Z."/>
            <person name="Hu S."/>
        </authorList>
    </citation>
    <scope>NUCLEOTIDE SEQUENCE [LARGE SCALE GENOMIC DNA]</scope>
    <source>
        <strain evidence="5 6">Tc-4-1</strain>
    </source>
</reference>
<feature type="domain" description="HTH luxR-type" evidence="4">
    <location>
        <begin position="440"/>
        <end position="505"/>
    </location>
</feature>
<protein>
    <submittedName>
        <fullName evidence="5">GAF modulated transcriptional regulator, LuxR family</fullName>
    </submittedName>
</protein>
<keyword evidence="3" id="KW-0804">Transcription</keyword>
<keyword evidence="1" id="KW-0805">Transcription regulation</keyword>
<dbReference type="AlphaFoldDB" id="F8IJ06"/>
<dbReference type="Proteomes" id="UP000000292">
    <property type="component" value="Chromosome"/>
</dbReference>
<dbReference type="Gene3D" id="1.10.10.10">
    <property type="entry name" value="Winged helix-like DNA-binding domain superfamily/Winged helix DNA-binding domain"/>
    <property type="match status" value="1"/>
</dbReference>
<dbReference type="PROSITE" id="PS50043">
    <property type="entry name" value="HTH_LUXR_2"/>
    <property type="match status" value="1"/>
</dbReference>
<dbReference type="KEGG" id="aad:TC41_0179"/>
<dbReference type="InterPro" id="IPR029016">
    <property type="entry name" value="GAF-like_dom_sf"/>
</dbReference>
<gene>
    <name evidence="5" type="ordered locus">TC41_0179</name>
</gene>
<evidence type="ECO:0000256" key="1">
    <source>
        <dbReference type="ARBA" id="ARBA00023015"/>
    </source>
</evidence>
<dbReference type="CDD" id="cd06170">
    <property type="entry name" value="LuxR_C_like"/>
    <property type="match status" value="1"/>
</dbReference>
<dbReference type="PRINTS" id="PR00038">
    <property type="entry name" value="HTHLUXR"/>
</dbReference>
<evidence type="ECO:0000256" key="3">
    <source>
        <dbReference type="ARBA" id="ARBA00023163"/>
    </source>
</evidence>
<dbReference type="PROSITE" id="PS00622">
    <property type="entry name" value="HTH_LUXR_1"/>
    <property type="match status" value="1"/>
</dbReference>
<dbReference type="HOGENOM" id="CLU_532939_0_0_9"/>
<dbReference type="GO" id="GO:0045892">
    <property type="term" value="P:negative regulation of DNA-templated transcription"/>
    <property type="evidence" value="ECO:0007669"/>
    <property type="project" value="UniProtKB-ARBA"/>
</dbReference>
<dbReference type="InterPro" id="IPR000792">
    <property type="entry name" value="Tscrpt_reg_LuxR_C"/>
</dbReference>
<dbReference type="EMBL" id="CP002902">
    <property type="protein sequence ID" value="AEJ42157.1"/>
    <property type="molecule type" value="Genomic_DNA"/>
</dbReference>
<reference evidence="6" key="2">
    <citation type="submission" date="2011-06" db="EMBL/GenBank/DDBJ databases">
        <title>The complete genome sequence of Alicyclobacillus acidocaldarius sp. Tc-4-1.</title>
        <authorList>
            <person name="Chen Y."/>
            <person name="He Y."/>
            <person name="Dong Z."/>
            <person name="Hu S."/>
        </authorList>
    </citation>
    <scope>NUCLEOTIDE SEQUENCE [LARGE SCALE GENOMIC DNA]</scope>
    <source>
        <strain evidence="6">Tc-4-1</strain>
    </source>
</reference>
<name>F8IJ06_ALIAT</name>
<evidence type="ECO:0000313" key="5">
    <source>
        <dbReference type="EMBL" id="AEJ42157.1"/>
    </source>
</evidence>
<dbReference type="GO" id="GO:0003677">
    <property type="term" value="F:DNA binding"/>
    <property type="evidence" value="ECO:0007669"/>
    <property type="project" value="UniProtKB-KW"/>
</dbReference>
<keyword evidence="2" id="KW-0238">DNA-binding</keyword>
<evidence type="ECO:0000256" key="2">
    <source>
        <dbReference type="ARBA" id="ARBA00023125"/>
    </source>
</evidence>
<dbReference type="InterPro" id="IPR016032">
    <property type="entry name" value="Sig_transdc_resp-reg_C-effctor"/>
</dbReference>